<evidence type="ECO:0000313" key="4">
    <source>
        <dbReference type="Proteomes" id="UP000638353"/>
    </source>
</evidence>
<comment type="caution">
    <text evidence="3">The sequence shown here is derived from an EMBL/GenBank/DDBJ whole genome shotgun (WGS) entry which is preliminary data.</text>
</comment>
<dbReference type="Pfam" id="PF03995">
    <property type="entry name" value="Inhibitor_I36"/>
    <property type="match status" value="1"/>
</dbReference>
<accession>A0A918WS06</accession>
<reference evidence="3" key="2">
    <citation type="submission" date="2020-09" db="EMBL/GenBank/DDBJ databases">
        <authorList>
            <person name="Sun Q."/>
            <person name="Ohkuma M."/>
        </authorList>
    </citation>
    <scope>NUCLEOTIDE SEQUENCE</scope>
    <source>
        <strain evidence="3">JCM 4637</strain>
    </source>
</reference>
<gene>
    <name evidence="3" type="ORF">GCM10010334_00120</name>
</gene>
<sequence length="132" mass="13879">MSARTRIGLLAGAAALASGFAFAPTAGAAGAAEGASQETAANTCDTGYYCVYWNANYGGNEYLFGGNNSSWARWAIFNDDSSSWNGGTSGKGVILYGDEGYSRPLGCLPQGRGWTQHRPNDDGEGNQWTWSC</sequence>
<evidence type="ECO:0008006" key="5">
    <source>
        <dbReference type="Google" id="ProtNLM"/>
    </source>
</evidence>
<evidence type="ECO:0000256" key="2">
    <source>
        <dbReference type="SAM" id="SignalP"/>
    </source>
</evidence>
<evidence type="ECO:0000256" key="1">
    <source>
        <dbReference type="SAM" id="MobiDB-lite"/>
    </source>
</evidence>
<dbReference type="AlphaFoldDB" id="A0A918WS06"/>
<dbReference type="RefSeq" id="WP_189820582.1">
    <property type="nucleotide sequence ID" value="NZ_BMVC01000001.1"/>
</dbReference>
<protein>
    <recommendedName>
        <fullName evidence="5">Peptidase inhibitor family I36 protein</fullName>
    </recommendedName>
</protein>
<feature type="chain" id="PRO_5039138970" description="Peptidase inhibitor family I36 protein" evidence="2">
    <location>
        <begin position="24"/>
        <end position="132"/>
    </location>
</feature>
<dbReference type="PROSITE" id="PS51318">
    <property type="entry name" value="TAT"/>
    <property type="match status" value="1"/>
</dbReference>
<dbReference type="Gene3D" id="2.60.20.10">
    <property type="entry name" value="Crystallins"/>
    <property type="match status" value="1"/>
</dbReference>
<proteinExistence type="predicted"/>
<dbReference type="Proteomes" id="UP000638353">
    <property type="component" value="Unassembled WGS sequence"/>
</dbReference>
<feature type="signal peptide" evidence="2">
    <location>
        <begin position="1"/>
        <end position="23"/>
    </location>
</feature>
<name>A0A918WS06_9ACTN</name>
<organism evidence="3 4">
    <name type="scientific">Streptomyces finlayi</name>
    <dbReference type="NCBI Taxonomy" id="67296"/>
    <lineage>
        <taxon>Bacteria</taxon>
        <taxon>Bacillati</taxon>
        <taxon>Actinomycetota</taxon>
        <taxon>Actinomycetes</taxon>
        <taxon>Kitasatosporales</taxon>
        <taxon>Streptomycetaceae</taxon>
        <taxon>Streptomyces</taxon>
    </lineage>
</organism>
<keyword evidence="2" id="KW-0732">Signal</keyword>
<reference evidence="3" key="1">
    <citation type="journal article" date="2014" name="Int. J. Syst. Evol. Microbiol.">
        <title>Complete genome sequence of Corynebacterium casei LMG S-19264T (=DSM 44701T), isolated from a smear-ripened cheese.</title>
        <authorList>
            <consortium name="US DOE Joint Genome Institute (JGI-PGF)"/>
            <person name="Walter F."/>
            <person name="Albersmeier A."/>
            <person name="Kalinowski J."/>
            <person name="Ruckert C."/>
        </authorList>
    </citation>
    <scope>NUCLEOTIDE SEQUENCE</scope>
    <source>
        <strain evidence="3">JCM 4637</strain>
    </source>
</reference>
<evidence type="ECO:0000313" key="3">
    <source>
        <dbReference type="EMBL" id="GHC76470.1"/>
    </source>
</evidence>
<dbReference type="EMBL" id="BMVC01000001">
    <property type="protein sequence ID" value="GHC76470.1"/>
    <property type="molecule type" value="Genomic_DNA"/>
</dbReference>
<dbReference type="InterPro" id="IPR006311">
    <property type="entry name" value="TAT_signal"/>
</dbReference>
<feature type="region of interest" description="Disordered" evidence="1">
    <location>
        <begin position="112"/>
        <end position="132"/>
    </location>
</feature>